<keyword evidence="4" id="KW-1185">Reference proteome</keyword>
<feature type="compositionally biased region" description="Polar residues" evidence="1">
    <location>
        <begin position="29"/>
        <end position="45"/>
    </location>
</feature>
<dbReference type="RefSeq" id="WP_036834735.1">
    <property type="nucleotide sequence ID" value="NZ_AVPG01000015.1"/>
</dbReference>
<protein>
    <submittedName>
        <fullName evidence="3">Uncharacterized protein</fullName>
    </submittedName>
</protein>
<reference evidence="3 4" key="1">
    <citation type="submission" date="2013-08" db="EMBL/GenBank/DDBJ databases">
        <authorList>
            <person name="Huang J."/>
            <person name="Wang G."/>
        </authorList>
    </citation>
    <scope>NUCLEOTIDE SEQUENCE [LARGE SCALE GENOMIC DNA]</scope>
    <source>
        <strain evidence="3 4">JSM 072002</strain>
    </source>
</reference>
<keyword evidence="2" id="KW-0812">Transmembrane</keyword>
<dbReference type="AlphaFoldDB" id="A0A0A5G522"/>
<accession>A0A0A5G522</accession>
<keyword evidence="2" id="KW-0472">Membrane</keyword>
<comment type="caution">
    <text evidence="3">The sequence shown here is derived from an EMBL/GenBank/DDBJ whole genome shotgun (WGS) entry which is preliminary data.</text>
</comment>
<sequence>MNYFNTYETRFVFEQVASNNNNSDTNTDGTPITTDKNNSNDNALNFNRDADQQKGASDDKKDHSSTPNNTVDNVKTADTSNIGWYIVLMMGSLLIIGRKHFTTSAQ</sequence>
<gene>
    <name evidence="3" type="ORF">N784_05760</name>
</gene>
<evidence type="ECO:0000313" key="3">
    <source>
        <dbReference type="EMBL" id="KGX86253.1"/>
    </source>
</evidence>
<dbReference type="Proteomes" id="UP000030401">
    <property type="component" value="Unassembled WGS sequence"/>
</dbReference>
<feature type="region of interest" description="Disordered" evidence="1">
    <location>
        <begin position="17"/>
        <end position="75"/>
    </location>
</feature>
<feature type="non-terminal residue" evidence="3">
    <location>
        <position position="1"/>
    </location>
</feature>
<feature type="compositionally biased region" description="Low complexity" evidence="1">
    <location>
        <begin position="18"/>
        <end position="28"/>
    </location>
</feature>
<dbReference type="STRING" id="1385512.N784_05760"/>
<evidence type="ECO:0000256" key="1">
    <source>
        <dbReference type="SAM" id="MobiDB-lite"/>
    </source>
</evidence>
<dbReference type="InterPro" id="IPR017502">
    <property type="entry name" value="Sortase_SrtB_target"/>
</dbReference>
<dbReference type="NCBIfam" id="TIGR03063">
    <property type="entry name" value="srtB_target"/>
    <property type="match status" value="1"/>
</dbReference>
<name>A0A0A5G522_9BACI</name>
<feature type="transmembrane region" description="Helical" evidence="2">
    <location>
        <begin position="82"/>
        <end position="101"/>
    </location>
</feature>
<feature type="compositionally biased region" description="Polar residues" evidence="1">
    <location>
        <begin position="65"/>
        <end position="75"/>
    </location>
</feature>
<dbReference type="EMBL" id="AVPG01000015">
    <property type="protein sequence ID" value="KGX86253.1"/>
    <property type="molecule type" value="Genomic_DNA"/>
</dbReference>
<feature type="compositionally biased region" description="Basic and acidic residues" evidence="1">
    <location>
        <begin position="48"/>
        <end position="64"/>
    </location>
</feature>
<keyword evidence="2" id="KW-1133">Transmembrane helix</keyword>
<proteinExistence type="predicted"/>
<organism evidence="3 4">
    <name type="scientific">Pontibacillus litoralis JSM 072002</name>
    <dbReference type="NCBI Taxonomy" id="1385512"/>
    <lineage>
        <taxon>Bacteria</taxon>
        <taxon>Bacillati</taxon>
        <taxon>Bacillota</taxon>
        <taxon>Bacilli</taxon>
        <taxon>Bacillales</taxon>
        <taxon>Bacillaceae</taxon>
        <taxon>Pontibacillus</taxon>
    </lineage>
</organism>
<evidence type="ECO:0000313" key="4">
    <source>
        <dbReference type="Proteomes" id="UP000030401"/>
    </source>
</evidence>
<evidence type="ECO:0000256" key="2">
    <source>
        <dbReference type="SAM" id="Phobius"/>
    </source>
</evidence>